<proteinExistence type="predicted"/>
<comment type="caution">
    <text evidence="1">The sequence shown here is derived from an EMBL/GenBank/DDBJ whole genome shotgun (WGS) entry which is preliminary data.</text>
</comment>
<organism evidence="1 2">
    <name type="scientific">Polyplax serrata</name>
    <name type="common">Common mouse louse</name>
    <dbReference type="NCBI Taxonomy" id="468196"/>
    <lineage>
        <taxon>Eukaryota</taxon>
        <taxon>Metazoa</taxon>
        <taxon>Ecdysozoa</taxon>
        <taxon>Arthropoda</taxon>
        <taxon>Hexapoda</taxon>
        <taxon>Insecta</taxon>
        <taxon>Pterygota</taxon>
        <taxon>Neoptera</taxon>
        <taxon>Paraneoptera</taxon>
        <taxon>Psocodea</taxon>
        <taxon>Troctomorpha</taxon>
        <taxon>Phthiraptera</taxon>
        <taxon>Anoplura</taxon>
        <taxon>Polyplacidae</taxon>
        <taxon>Polyplax</taxon>
    </lineage>
</organism>
<name>A0AAN8S082_POLSC</name>
<sequence length="145" mass="16323">MGNGSERSRKNDLVVCVSSGIPGGRLTQRQNHGFWGYFCSQTGATALLHSTGWIQLLYQAQCHNTSDADHNPCTLRLLPPSHYTPPENFYYPLTIIFVSPPLHLYHFTRQLLPPDCHISTFLQSASTSPLHVHTLIPSRLIHTFK</sequence>
<dbReference type="Proteomes" id="UP001372834">
    <property type="component" value="Unassembled WGS sequence"/>
</dbReference>
<reference evidence="1 2" key="1">
    <citation type="submission" date="2023-10" db="EMBL/GenBank/DDBJ databases">
        <title>Genomes of two closely related lineages of the louse Polyplax serrata with different host specificities.</title>
        <authorList>
            <person name="Martinu J."/>
            <person name="Tarabai H."/>
            <person name="Stefka J."/>
            <person name="Hypsa V."/>
        </authorList>
    </citation>
    <scope>NUCLEOTIDE SEQUENCE [LARGE SCALE GENOMIC DNA]</scope>
    <source>
        <strain evidence="1">HR10_N</strain>
    </source>
</reference>
<dbReference type="EMBL" id="JAWJWE010000040">
    <property type="protein sequence ID" value="KAK6619527.1"/>
    <property type="molecule type" value="Genomic_DNA"/>
</dbReference>
<dbReference type="AlphaFoldDB" id="A0AAN8S082"/>
<evidence type="ECO:0000313" key="2">
    <source>
        <dbReference type="Proteomes" id="UP001372834"/>
    </source>
</evidence>
<gene>
    <name evidence="1" type="ORF">RUM43_012284</name>
</gene>
<accession>A0AAN8S082</accession>
<protein>
    <submittedName>
        <fullName evidence="1">Uncharacterized protein</fullName>
    </submittedName>
</protein>
<evidence type="ECO:0000313" key="1">
    <source>
        <dbReference type="EMBL" id="KAK6619527.1"/>
    </source>
</evidence>